<dbReference type="InterPro" id="IPR034746">
    <property type="entry name" value="POTRA"/>
</dbReference>
<gene>
    <name evidence="6" type="ORF">QQ020_08070</name>
</gene>
<organism evidence="6 7">
    <name type="scientific">Agaribacillus aureus</name>
    <dbReference type="NCBI Taxonomy" id="3051825"/>
    <lineage>
        <taxon>Bacteria</taxon>
        <taxon>Pseudomonadati</taxon>
        <taxon>Bacteroidota</taxon>
        <taxon>Cytophagia</taxon>
        <taxon>Cytophagales</taxon>
        <taxon>Splendidivirgaceae</taxon>
        <taxon>Agaribacillus</taxon>
    </lineage>
</organism>
<keyword evidence="2 4" id="KW-0472">Membrane</keyword>
<dbReference type="Pfam" id="PF01103">
    <property type="entry name" value="Omp85"/>
    <property type="match status" value="1"/>
</dbReference>
<keyword evidence="4" id="KW-0812">Transmembrane</keyword>
<keyword evidence="4" id="KW-1133">Transmembrane helix</keyword>
<dbReference type="Proteomes" id="UP001172083">
    <property type="component" value="Unassembled WGS sequence"/>
</dbReference>
<reference evidence="6" key="1">
    <citation type="submission" date="2023-06" db="EMBL/GenBank/DDBJ databases">
        <title>Genomic of Agaribacillus aureum.</title>
        <authorList>
            <person name="Wang G."/>
        </authorList>
    </citation>
    <scope>NUCLEOTIDE SEQUENCE</scope>
    <source>
        <strain evidence="6">BMA12</strain>
    </source>
</reference>
<name>A0ABT8L2Q5_9BACT</name>
<feature type="compositionally biased region" description="Low complexity" evidence="3">
    <location>
        <begin position="45"/>
        <end position="56"/>
    </location>
</feature>
<evidence type="ECO:0000256" key="2">
    <source>
        <dbReference type="ARBA" id="ARBA00023136"/>
    </source>
</evidence>
<dbReference type="InterPro" id="IPR010827">
    <property type="entry name" value="BamA/TamA_POTRA"/>
</dbReference>
<feature type="region of interest" description="Disordered" evidence="3">
    <location>
        <begin position="34"/>
        <end position="56"/>
    </location>
</feature>
<evidence type="ECO:0000256" key="4">
    <source>
        <dbReference type="SAM" id="Phobius"/>
    </source>
</evidence>
<dbReference type="InterPro" id="IPR000184">
    <property type="entry name" value="Bac_surfAg_D15"/>
</dbReference>
<evidence type="ECO:0000313" key="7">
    <source>
        <dbReference type="Proteomes" id="UP001172083"/>
    </source>
</evidence>
<dbReference type="Gene3D" id="2.40.160.50">
    <property type="entry name" value="membrane protein fhac: a member of the omp85/tpsb transporter family"/>
    <property type="match status" value="1"/>
</dbReference>
<feature type="compositionally biased region" description="Polar residues" evidence="3">
    <location>
        <begin position="34"/>
        <end position="44"/>
    </location>
</feature>
<dbReference type="Gene3D" id="3.10.20.310">
    <property type="entry name" value="membrane protein fhac"/>
    <property type="match status" value="1"/>
</dbReference>
<evidence type="ECO:0000256" key="1">
    <source>
        <dbReference type="ARBA" id="ARBA00004370"/>
    </source>
</evidence>
<evidence type="ECO:0000313" key="6">
    <source>
        <dbReference type="EMBL" id="MDN5212003.1"/>
    </source>
</evidence>
<comment type="caution">
    <text evidence="6">The sequence shown here is derived from an EMBL/GenBank/DDBJ whole genome shotgun (WGS) entry which is preliminary data.</text>
</comment>
<dbReference type="PROSITE" id="PS51779">
    <property type="entry name" value="POTRA"/>
    <property type="match status" value="1"/>
</dbReference>
<protein>
    <submittedName>
        <fullName evidence="6">POTRA domain-containing protein</fullName>
    </submittedName>
</protein>
<keyword evidence="7" id="KW-1185">Reference proteome</keyword>
<feature type="domain" description="POTRA" evidence="5">
    <location>
        <begin position="63"/>
        <end position="139"/>
    </location>
</feature>
<dbReference type="EMBL" id="JAUJEB010000001">
    <property type="protein sequence ID" value="MDN5212003.1"/>
    <property type="molecule type" value="Genomic_DNA"/>
</dbReference>
<accession>A0ABT8L2Q5</accession>
<evidence type="ECO:0000256" key="3">
    <source>
        <dbReference type="SAM" id="MobiDB-lite"/>
    </source>
</evidence>
<dbReference type="Pfam" id="PF07244">
    <property type="entry name" value="POTRA"/>
    <property type="match status" value="1"/>
</dbReference>
<dbReference type="RefSeq" id="WP_346757329.1">
    <property type="nucleotide sequence ID" value="NZ_JAUJEB010000001.1"/>
</dbReference>
<feature type="transmembrane region" description="Helical" evidence="4">
    <location>
        <begin position="6"/>
        <end position="29"/>
    </location>
</feature>
<proteinExistence type="predicted"/>
<sequence length="502" mass="59312">MLYDLLLRFVISITFGRCLVFVLLVSFTFHTHSQTSQNLPDSNPGSADTGGTSTTSSENDVYVTIQNIFITGNKKTKEEIILRELDAEVGDVVLRSDLEKIIENDKNKIVNTQLFLSVDLQIVDIAFDQVEILVKVSERWYLFPVPVFKLEARNFNDWWVNWNRDFDRVSYGIKLYQYNLRGRNERLKLQAQFGFTKRFELDYRIPYIDRSQQNGLILRVGYDENNNVNYLTEDHVQQFTDFGKRTRENVYGSITFSHRPSFYSFHYFSLFYRDSKVRDSIAILNPNYFLDGRTRQQYFRFRYRYRKEARDMIAYPLKGYMFNFEIDKLGLGIYDDINQLEISADYNKFFDLGKNYFLSNRIGGNVSFPRRQPYVNSRALGFRPNFIRGYELNVIEGQSFFLHKFSLKKRIINTKTRLHKIIKKEQFNTIPIAVYLKTYFDGGIVNSTISETENSRLTNRYIFGTGVGLDVVTYYDFVMRLEYSVNNEGERGFFLNFRSVFN</sequence>
<evidence type="ECO:0000259" key="5">
    <source>
        <dbReference type="PROSITE" id="PS51779"/>
    </source>
</evidence>
<comment type="subcellular location">
    <subcellularLocation>
        <location evidence="1">Membrane</location>
    </subcellularLocation>
</comment>